<dbReference type="RefSeq" id="XP_019018740.1">
    <property type="nucleotide sequence ID" value="XM_019163114.1"/>
</dbReference>
<comment type="subcellular location">
    <subcellularLocation>
        <location evidence="1">Membrane</location>
        <topology evidence="1">Multi-pass membrane protein</topology>
    </subcellularLocation>
</comment>
<gene>
    <name evidence="11" type="ORF">PICMEDRAFT_41068</name>
</gene>
<keyword evidence="12" id="KW-1185">Reference proteome</keyword>
<evidence type="ECO:0000256" key="4">
    <source>
        <dbReference type="ARBA" id="ARBA00022692"/>
    </source>
</evidence>
<dbReference type="SUPFAM" id="SSF53474">
    <property type="entry name" value="alpha/beta-Hydrolases"/>
    <property type="match status" value="1"/>
</dbReference>
<dbReference type="AlphaFoldDB" id="A0A1E3NNE2"/>
<organism evidence="11 12">
    <name type="scientific">Pichia membranifaciens NRRL Y-2026</name>
    <dbReference type="NCBI Taxonomy" id="763406"/>
    <lineage>
        <taxon>Eukaryota</taxon>
        <taxon>Fungi</taxon>
        <taxon>Dikarya</taxon>
        <taxon>Ascomycota</taxon>
        <taxon>Saccharomycotina</taxon>
        <taxon>Pichiomycetes</taxon>
        <taxon>Pichiales</taxon>
        <taxon>Pichiaceae</taxon>
        <taxon>Pichia</taxon>
    </lineage>
</organism>
<keyword evidence="6 10" id="KW-1133">Transmembrane helix</keyword>
<evidence type="ECO:0000256" key="1">
    <source>
        <dbReference type="ARBA" id="ARBA00004141"/>
    </source>
</evidence>
<dbReference type="InterPro" id="IPR002671">
    <property type="entry name" value="Ribosomal_eL22"/>
</dbReference>
<evidence type="ECO:0000313" key="11">
    <source>
        <dbReference type="EMBL" id="ODQ47627.1"/>
    </source>
</evidence>
<keyword evidence="8" id="KW-0687">Ribonucleoprotein</keyword>
<evidence type="ECO:0000313" key="12">
    <source>
        <dbReference type="Proteomes" id="UP000094455"/>
    </source>
</evidence>
<evidence type="ECO:0000256" key="8">
    <source>
        <dbReference type="ARBA" id="ARBA00023274"/>
    </source>
</evidence>
<dbReference type="FunFam" id="3.30.1360.210:FF:000003">
    <property type="entry name" value="60S ribosomal protein L22-B"/>
    <property type="match status" value="1"/>
</dbReference>
<dbReference type="GO" id="GO:0035650">
    <property type="term" value="F:AP-1 adaptor complex binding"/>
    <property type="evidence" value="ECO:0007669"/>
    <property type="project" value="EnsemblFungi"/>
</dbReference>
<dbReference type="Gene3D" id="3.30.1360.210">
    <property type="match status" value="1"/>
</dbReference>
<feature type="transmembrane region" description="Helical" evidence="10">
    <location>
        <begin position="503"/>
        <end position="522"/>
    </location>
</feature>
<dbReference type="Pfam" id="PF05277">
    <property type="entry name" value="DUF726"/>
    <property type="match status" value="1"/>
</dbReference>
<dbReference type="InterPro" id="IPR029058">
    <property type="entry name" value="AB_hydrolase_fold"/>
</dbReference>
<dbReference type="PANTHER" id="PTHR17920">
    <property type="entry name" value="TRANSMEMBRANE AND COILED-COIL DOMAIN-CONTAINING PROTEIN 4 TMCO4"/>
    <property type="match status" value="1"/>
</dbReference>
<dbReference type="Proteomes" id="UP000094455">
    <property type="component" value="Unassembled WGS sequence"/>
</dbReference>
<dbReference type="GO" id="GO:0003735">
    <property type="term" value="F:structural constituent of ribosome"/>
    <property type="evidence" value="ECO:0007669"/>
    <property type="project" value="InterPro"/>
</dbReference>
<dbReference type="GO" id="GO:0002181">
    <property type="term" value="P:cytoplasmic translation"/>
    <property type="evidence" value="ECO:0007669"/>
    <property type="project" value="UniProtKB-ARBA"/>
</dbReference>
<comment type="similarity">
    <text evidence="3">Belongs to the TMCO4 family.</text>
</comment>
<dbReference type="InterPro" id="IPR038526">
    <property type="entry name" value="Ribosomal_eL22_sf"/>
</dbReference>
<dbReference type="GO" id="GO:0022625">
    <property type="term" value="C:cytosolic large ribosomal subunit"/>
    <property type="evidence" value="ECO:0007669"/>
    <property type="project" value="UniProtKB-ARBA"/>
</dbReference>
<evidence type="ECO:0000256" key="2">
    <source>
        <dbReference type="ARBA" id="ARBA00007817"/>
    </source>
</evidence>
<accession>A0A1E3NNE2</accession>
<dbReference type="Pfam" id="PF01776">
    <property type="entry name" value="Ribosomal_L22e"/>
    <property type="match status" value="1"/>
</dbReference>
<dbReference type="STRING" id="763406.A0A1E3NNE2"/>
<dbReference type="GeneID" id="30179801"/>
<name>A0A1E3NNE2_9ASCO</name>
<evidence type="ECO:0000256" key="5">
    <source>
        <dbReference type="ARBA" id="ARBA00022980"/>
    </source>
</evidence>
<dbReference type="PANTHER" id="PTHR17920:SF3">
    <property type="entry name" value="TRANSMEMBRANE AND COILED-COIL DOMAIN-CONTAINING PROTEIN 4"/>
    <property type="match status" value="1"/>
</dbReference>
<dbReference type="InterPro" id="IPR007941">
    <property type="entry name" value="DUF726"/>
</dbReference>
<protein>
    <recommendedName>
        <fullName evidence="13">DUF726 domain-containing protein</fullName>
    </recommendedName>
</protein>
<dbReference type="EMBL" id="KV454002">
    <property type="protein sequence ID" value="ODQ47627.1"/>
    <property type="molecule type" value="Genomic_DNA"/>
</dbReference>
<feature type="compositionally biased region" description="Basic and acidic residues" evidence="9">
    <location>
        <begin position="785"/>
        <end position="797"/>
    </location>
</feature>
<keyword evidence="5" id="KW-0689">Ribosomal protein</keyword>
<evidence type="ECO:0008006" key="13">
    <source>
        <dbReference type="Google" id="ProtNLM"/>
    </source>
</evidence>
<dbReference type="OrthoDB" id="277931at2759"/>
<feature type="non-terminal residue" evidence="11">
    <location>
        <position position="797"/>
    </location>
</feature>
<comment type="similarity">
    <text evidence="2">Belongs to the eukaryotic ribosomal protein eL22 family.</text>
</comment>
<feature type="transmembrane region" description="Helical" evidence="10">
    <location>
        <begin position="352"/>
        <end position="380"/>
    </location>
</feature>
<dbReference type="GO" id="GO:0016020">
    <property type="term" value="C:membrane"/>
    <property type="evidence" value="ECO:0007669"/>
    <property type="project" value="UniProtKB-SubCell"/>
</dbReference>
<proteinExistence type="inferred from homology"/>
<keyword evidence="7 10" id="KW-0472">Membrane</keyword>
<reference evidence="11 12" key="1">
    <citation type="journal article" date="2016" name="Proc. Natl. Acad. Sci. U.S.A.">
        <title>Comparative genomics of biotechnologically important yeasts.</title>
        <authorList>
            <person name="Riley R."/>
            <person name="Haridas S."/>
            <person name="Wolfe K.H."/>
            <person name="Lopes M.R."/>
            <person name="Hittinger C.T."/>
            <person name="Goeker M."/>
            <person name="Salamov A.A."/>
            <person name="Wisecaver J.H."/>
            <person name="Long T.M."/>
            <person name="Calvey C.H."/>
            <person name="Aerts A.L."/>
            <person name="Barry K.W."/>
            <person name="Choi C."/>
            <person name="Clum A."/>
            <person name="Coughlan A.Y."/>
            <person name="Deshpande S."/>
            <person name="Douglass A.P."/>
            <person name="Hanson S.J."/>
            <person name="Klenk H.-P."/>
            <person name="LaButti K.M."/>
            <person name="Lapidus A."/>
            <person name="Lindquist E.A."/>
            <person name="Lipzen A.M."/>
            <person name="Meier-Kolthoff J.P."/>
            <person name="Ohm R.A."/>
            <person name="Otillar R.P."/>
            <person name="Pangilinan J.L."/>
            <person name="Peng Y."/>
            <person name="Rokas A."/>
            <person name="Rosa C.A."/>
            <person name="Scheuner C."/>
            <person name="Sibirny A.A."/>
            <person name="Slot J.C."/>
            <person name="Stielow J.B."/>
            <person name="Sun H."/>
            <person name="Kurtzman C.P."/>
            <person name="Blackwell M."/>
            <person name="Grigoriev I.V."/>
            <person name="Jeffries T.W."/>
        </authorList>
    </citation>
    <scope>NUCLEOTIDE SEQUENCE [LARGE SCALE GENOMIC DNA]</scope>
    <source>
        <strain evidence="11 12">NRRL Y-2026</strain>
    </source>
</reference>
<evidence type="ECO:0000256" key="3">
    <source>
        <dbReference type="ARBA" id="ARBA00009824"/>
    </source>
</evidence>
<sequence length="797" mass="90005">MAPITKKTEKATRKFVVDCTTPTENGVFDPESYVKYLVEHIKVDGHLGNLGELITVSTEGSKVVVVASTKFSGKYLKYLTKRYLKKNQIRDWIRFISVKKNEYKLQFYSTSVDEEEEDEDELLESEAANTSLGTPIRPKELDIDEGSDSDNEWKEIDTQLNCGDIYNLKGEKVDFFAHKKYQRAHLVNSDTSKQSYTRIDEEEQAKKFNEMDKKFDFLFQNENSNLRKLHNASSGHDSTDTLTKTTDDFMNNDNFDEIFGNEGHDENEMNPEIQMMSTKSMLNDSQKIAYAALFASAIGISNLEIYQFERRITDSLEIDEAFEILNNNQTWDESDILKEHKKRQRNAKIVKVALATAAGGLVIGLSAGALAPVIGAGLAAGLTTIGISGTGGFLAGGAGTAIITTSGVLSGMRAGKNAMQNRVGSVKTFEFIPLHNNRRVNLIITVSGWMSGTMDDIRLPFSTVDQVMGDLYSLLWEPEMLTSMGQTINILANEILAQSIQQILGSTLLITLMAGLQLPMMLSKLGYLLDNPWNNSLDRAWRSGKVLADTLRRNKLGVRPITLVGFSLGARLIYSCLLSLAKSGDFGIIENVYLFGSPFVINEDEIAQARSVVSGRFVNGYVKQDWILGYLFRATSGGLRTIAGLCPINEEKFDVENFNCAEFVKGHMQYREAMPKLLRMVGWEVLEDQFVEIEQPNPEEEERQRKLISDFEKAQHSKKKKSWYNKIFGRRNKEWWEMYEEGENEVSKFHKKGEVFDIDALKKEVENIELEALKAKKNKAPEQIQKNDNENEEQKKV</sequence>
<evidence type="ECO:0000256" key="7">
    <source>
        <dbReference type="ARBA" id="ARBA00023136"/>
    </source>
</evidence>
<evidence type="ECO:0000256" key="6">
    <source>
        <dbReference type="ARBA" id="ARBA00022989"/>
    </source>
</evidence>
<feature type="transmembrane region" description="Helical" evidence="10">
    <location>
        <begin position="392"/>
        <end position="412"/>
    </location>
</feature>
<feature type="region of interest" description="Disordered" evidence="9">
    <location>
        <begin position="776"/>
        <end position="797"/>
    </location>
</feature>
<dbReference type="GO" id="GO:0035652">
    <property type="term" value="P:clathrin-coated vesicle cargo loading"/>
    <property type="evidence" value="ECO:0007669"/>
    <property type="project" value="EnsemblFungi"/>
</dbReference>
<evidence type="ECO:0000256" key="10">
    <source>
        <dbReference type="SAM" id="Phobius"/>
    </source>
</evidence>
<evidence type="ECO:0000256" key="9">
    <source>
        <dbReference type="SAM" id="MobiDB-lite"/>
    </source>
</evidence>
<keyword evidence="4 10" id="KW-0812">Transmembrane</keyword>